<dbReference type="OrthoDB" id="9995434at2759"/>
<dbReference type="InterPro" id="IPR029149">
    <property type="entry name" value="Creatin/AminoP/Spt16_N"/>
</dbReference>
<dbReference type="GeneID" id="59307216"/>
<dbReference type="RefSeq" id="XP_037204747.1">
    <property type="nucleotide sequence ID" value="XM_037354946.1"/>
</dbReference>
<dbReference type="Gene3D" id="3.40.350.10">
    <property type="entry name" value="Creatinase/prolidase N-terminal domain"/>
    <property type="match status" value="1"/>
</dbReference>
<dbReference type="AlphaFoldDB" id="A0A8H5RCZ0"/>
<evidence type="ECO:0000313" key="3">
    <source>
        <dbReference type="Proteomes" id="UP000530670"/>
    </source>
</evidence>
<evidence type="ECO:0000313" key="2">
    <source>
        <dbReference type="EMBL" id="KAF5630613.1"/>
    </source>
</evidence>
<keyword evidence="3" id="KW-1185">Reference proteome</keyword>
<organism evidence="2 3">
    <name type="scientific">Fusarium tjaetaba</name>
    <dbReference type="NCBI Taxonomy" id="1567544"/>
    <lineage>
        <taxon>Eukaryota</taxon>
        <taxon>Fungi</taxon>
        <taxon>Dikarya</taxon>
        <taxon>Ascomycota</taxon>
        <taxon>Pezizomycotina</taxon>
        <taxon>Sordariomycetes</taxon>
        <taxon>Hypocreomycetidae</taxon>
        <taxon>Hypocreales</taxon>
        <taxon>Nectriaceae</taxon>
        <taxon>Fusarium</taxon>
        <taxon>Fusarium fujikuroi species complex</taxon>
    </lineage>
</organism>
<dbReference type="EMBL" id="JAAQRI010000172">
    <property type="protein sequence ID" value="KAF5630613.1"/>
    <property type="molecule type" value="Genomic_DNA"/>
</dbReference>
<protein>
    <submittedName>
        <fullName evidence="2">Peptidase yqhT</fullName>
    </submittedName>
</protein>
<evidence type="ECO:0000259" key="1">
    <source>
        <dbReference type="Pfam" id="PF01321"/>
    </source>
</evidence>
<dbReference type="Proteomes" id="UP000530670">
    <property type="component" value="Unassembled WGS sequence"/>
</dbReference>
<accession>A0A8H5RCZ0</accession>
<reference evidence="2 3" key="1">
    <citation type="submission" date="2020-05" db="EMBL/GenBank/DDBJ databases">
        <title>Identification and distribution of gene clusters putatively required for synthesis of sphingolipid metabolism inhibitors in phylogenetically diverse species of the filamentous fungus Fusarium.</title>
        <authorList>
            <person name="Kim H.-S."/>
            <person name="Busman M."/>
            <person name="Brown D.W."/>
            <person name="Divon H."/>
            <person name="Uhlig S."/>
            <person name="Proctor R.H."/>
        </authorList>
    </citation>
    <scope>NUCLEOTIDE SEQUENCE [LARGE SCALE GENOMIC DNA]</scope>
    <source>
        <strain evidence="2 3">NRRL 66243</strain>
    </source>
</reference>
<comment type="caution">
    <text evidence="2">The sequence shown here is derived from an EMBL/GenBank/DDBJ whole genome shotgun (WGS) entry which is preliminary data.</text>
</comment>
<proteinExistence type="predicted"/>
<dbReference type="Pfam" id="PF01321">
    <property type="entry name" value="Creatinase_N"/>
    <property type="match status" value="1"/>
</dbReference>
<dbReference type="InterPro" id="IPR000587">
    <property type="entry name" value="Creatinase_N"/>
</dbReference>
<name>A0A8H5RCZ0_9HYPO</name>
<sequence length="179" mass="19946">MVKYGLEAAIISDRVNIHYVTGTRNLQVFIARNPPTRYLFLMATRSIMFEFTGCLLTHLAQGHETVDEVRTAKSVTFTSSGPKIHYRERKWAQEMVDMIESIVGKRSATVGLERINANVAMALKELGLNIVVAQRAIEMARTIKSPEEVKCIVASLRATEVTVGKPRDSIAPGLMENQL</sequence>
<gene>
    <name evidence="2" type="ORF">FTJAE_8159</name>
</gene>
<feature type="domain" description="Creatinase N-terminal" evidence="1">
    <location>
        <begin position="1"/>
        <end position="143"/>
    </location>
</feature>